<dbReference type="PANTHER" id="PTHR31018">
    <property type="entry name" value="SPORULATION-SPECIFIC PROTEIN-RELATED"/>
    <property type="match status" value="1"/>
</dbReference>
<keyword evidence="5" id="KW-0325">Glycoprotein</keyword>
<evidence type="ECO:0000256" key="3">
    <source>
        <dbReference type="ARBA" id="ARBA00022525"/>
    </source>
</evidence>
<feature type="signal peptide" evidence="6">
    <location>
        <begin position="1"/>
        <end position="19"/>
    </location>
</feature>
<gene>
    <name evidence="7" type="ORF">jhhlp_006362</name>
</gene>
<keyword evidence="2" id="KW-0134">Cell wall</keyword>
<dbReference type="AlphaFoldDB" id="A0A2N3N5R5"/>
<evidence type="ECO:0000256" key="1">
    <source>
        <dbReference type="ARBA" id="ARBA00004191"/>
    </source>
</evidence>
<dbReference type="OrthoDB" id="536881at2759"/>
<dbReference type="InterPro" id="IPR051648">
    <property type="entry name" value="CWI-Assembly_Regulator"/>
</dbReference>
<comment type="subcellular location">
    <subcellularLocation>
        <location evidence="1">Secreted</location>
        <location evidence="1">Cell wall</location>
    </subcellularLocation>
</comment>
<evidence type="ECO:0000256" key="6">
    <source>
        <dbReference type="SAM" id="SignalP"/>
    </source>
</evidence>
<dbReference type="PANTHER" id="PTHR31018:SF3">
    <property type="entry name" value="RECEPTOR PROTEIN-TYROSINE KINASE"/>
    <property type="match status" value="1"/>
</dbReference>
<dbReference type="InterPro" id="IPR036941">
    <property type="entry name" value="Rcpt_L-dom_sf"/>
</dbReference>
<evidence type="ECO:0000256" key="2">
    <source>
        <dbReference type="ARBA" id="ARBA00022512"/>
    </source>
</evidence>
<dbReference type="SUPFAM" id="SSF52058">
    <property type="entry name" value="L domain-like"/>
    <property type="match status" value="1"/>
</dbReference>
<accession>A0A2N3N5R5</accession>
<comment type="caution">
    <text evidence="7">The sequence shown here is derived from an EMBL/GenBank/DDBJ whole genome shotgun (WGS) entry which is preliminary data.</text>
</comment>
<reference evidence="7 8" key="1">
    <citation type="journal article" date="2017" name="G3 (Bethesda)">
        <title>First Draft Genome Sequence of the Pathogenic Fungus Lomentospora prolificans (Formerly Scedosporium prolificans).</title>
        <authorList>
            <person name="Luo R."/>
            <person name="Zimin A."/>
            <person name="Workman R."/>
            <person name="Fan Y."/>
            <person name="Pertea G."/>
            <person name="Grossman N."/>
            <person name="Wear M.P."/>
            <person name="Jia B."/>
            <person name="Miller H."/>
            <person name="Casadevall A."/>
            <person name="Timp W."/>
            <person name="Zhang S.X."/>
            <person name="Salzberg S.L."/>
        </authorList>
    </citation>
    <scope>NUCLEOTIDE SEQUENCE [LARGE SCALE GENOMIC DNA]</scope>
    <source>
        <strain evidence="7 8">JHH-5317</strain>
    </source>
</reference>
<organism evidence="7 8">
    <name type="scientific">Lomentospora prolificans</name>
    <dbReference type="NCBI Taxonomy" id="41688"/>
    <lineage>
        <taxon>Eukaryota</taxon>
        <taxon>Fungi</taxon>
        <taxon>Dikarya</taxon>
        <taxon>Ascomycota</taxon>
        <taxon>Pezizomycotina</taxon>
        <taxon>Sordariomycetes</taxon>
        <taxon>Hypocreomycetidae</taxon>
        <taxon>Microascales</taxon>
        <taxon>Microascaceae</taxon>
        <taxon>Lomentospora</taxon>
    </lineage>
</organism>
<dbReference type="GO" id="GO:0009277">
    <property type="term" value="C:fungal-type cell wall"/>
    <property type="evidence" value="ECO:0007669"/>
    <property type="project" value="TreeGrafter"/>
</dbReference>
<keyword evidence="3" id="KW-0964">Secreted</keyword>
<evidence type="ECO:0008006" key="9">
    <source>
        <dbReference type="Google" id="ProtNLM"/>
    </source>
</evidence>
<proteinExistence type="predicted"/>
<evidence type="ECO:0000256" key="4">
    <source>
        <dbReference type="ARBA" id="ARBA00022729"/>
    </source>
</evidence>
<dbReference type="GO" id="GO:0005886">
    <property type="term" value="C:plasma membrane"/>
    <property type="evidence" value="ECO:0007669"/>
    <property type="project" value="TreeGrafter"/>
</dbReference>
<dbReference type="GO" id="GO:0031505">
    <property type="term" value="P:fungal-type cell wall organization"/>
    <property type="evidence" value="ECO:0007669"/>
    <property type="project" value="TreeGrafter"/>
</dbReference>
<feature type="chain" id="PRO_5014645528" description="Receptor L-domain domain-containing protein" evidence="6">
    <location>
        <begin position="20"/>
        <end position="400"/>
    </location>
</feature>
<dbReference type="Gene3D" id="3.80.20.20">
    <property type="entry name" value="Receptor L-domain"/>
    <property type="match status" value="1"/>
</dbReference>
<evidence type="ECO:0000313" key="8">
    <source>
        <dbReference type="Proteomes" id="UP000233524"/>
    </source>
</evidence>
<dbReference type="FunCoup" id="A0A2N3N5R5">
    <property type="interactions" value="138"/>
</dbReference>
<keyword evidence="4 6" id="KW-0732">Signal</keyword>
<sequence>MSASKIVLALAAFSAGVAAQSNSKCSSSTITVAAPAEATINCKTVEGSIVFEASDDLSGAINISGPESIKGDLIIRNATAINSLSSSSIGNIGGKFELVGARSLGSLDFTALESVGEISWISLPALESVRFGTDGVTTVKTVRISDTFLSSLESFGMASVGTFQIDNNQRLTTWETRMTSISEKLIVADNSGDLEVSLPALVWASNLDVRGVKSLSVPLLKAVNDSIQLTSNKVMESFIAPNLTQTGDDVSFRNNDAMTNISFPLLEKTGGSLTVQNNTKLSDIDGFPKLRQVGGAVTMRGNFSNIELPSLDDVKGAFDVSSTEDISEDCSVFKKLAPKSSGGNGKIQGSFECSSNNANANQGGKGGKTSDDKEDAAGILGVPITIIASVAAFGALVQLL</sequence>
<dbReference type="EMBL" id="NLAX01000701">
    <property type="protein sequence ID" value="PKS07754.1"/>
    <property type="molecule type" value="Genomic_DNA"/>
</dbReference>
<protein>
    <recommendedName>
        <fullName evidence="9">Receptor L-domain domain-containing protein</fullName>
    </recommendedName>
</protein>
<name>A0A2N3N5R5_9PEZI</name>
<evidence type="ECO:0000313" key="7">
    <source>
        <dbReference type="EMBL" id="PKS07754.1"/>
    </source>
</evidence>
<dbReference type="VEuPathDB" id="FungiDB:jhhlp_006362"/>
<dbReference type="Proteomes" id="UP000233524">
    <property type="component" value="Unassembled WGS sequence"/>
</dbReference>
<evidence type="ECO:0000256" key="5">
    <source>
        <dbReference type="ARBA" id="ARBA00023180"/>
    </source>
</evidence>
<dbReference type="InParanoid" id="A0A2N3N5R5"/>
<keyword evidence="8" id="KW-1185">Reference proteome</keyword>
<dbReference type="GO" id="GO:0009986">
    <property type="term" value="C:cell surface"/>
    <property type="evidence" value="ECO:0007669"/>
    <property type="project" value="TreeGrafter"/>
</dbReference>
<dbReference type="STRING" id="41688.A0A2N3N5R5"/>